<name>A0A8S0VP46_OLEEU</name>
<evidence type="ECO:0000313" key="2">
    <source>
        <dbReference type="EMBL" id="CAA3032391.1"/>
    </source>
</evidence>
<protein>
    <submittedName>
        <fullName evidence="2">Uncharacterized protein</fullName>
    </submittedName>
</protein>
<proteinExistence type="predicted"/>
<keyword evidence="3" id="KW-1185">Reference proteome</keyword>
<comment type="caution">
    <text evidence="2">The sequence shown here is derived from an EMBL/GenBank/DDBJ whole genome shotgun (WGS) entry which is preliminary data.</text>
</comment>
<dbReference type="AlphaFoldDB" id="A0A8S0VP46"/>
<gene>
    <name evidence="2" type="ORF">OLEA9_A073067</name>
</gene>
<dbReference type="Proteomes" id="UP000594638">
    <property type="component" value="Unassembled WGS sequence"/>
</dbReference>
<organism evidence="2 3">
    <name type="scientific">Olea europaea subsp. europaea</name>
    <dbReference type="NCBI Taxonomy" id="158383"/>
    <lineage>
        <taxon>Eukaryota</taxon>
        <taxon>Viridiplantae</taxon>
        <taxon>Streptophyta</taxon>
        <taxon>Embryophyta</taxon>
        <taxon>Tracheophyta</taxon>
        <taxon>Spermatophyta</taxon>
        <taxon>Magnoliopsida</taxon>
        <taxon>eudicotyledons</taxon>
        <taxon>Gunneridae</taxon>
        <taxon>Pentapetalae</taxon>
        <taxon>asterids</taxon>
        <taxon>lamiids</taxon>
        <taxon>Lamiales</taxon>
        <taxon>Oleaceae</taxon>
        <taxon>Oleeae</taxon>
        <taxon>Olea</taxon>
    </lineage>
</organism>
<dbReference type="EMBL" id="CACTIH010009574">
    <property type="protein sequence ID" value="CAA3032391.1"/>
    <property type="molecule type" value="Genomic_DNA"/>
</dbReference>
<feature type="region of interest" description="Disordered" evidence="1">
    <location>
        <begin position="37"/>
        <end position="70"/>
    </location>
</feature>
<reference evidence="2 3" key="1">
    <citation type="submission" date="2019-12" db="EMBL/GenBank/DDBJ databases">
        <authorList>
            <person name="Alioto T."/>
            <person name="Alioto T."/>
            <person name="Gomez Garrido J."/>
        </authorList>
    </citation>
    <scope>NUCLEOTIDE SEQUENCE [LARGE SCALE GENOMIC DNA]</scope>
</reference>
<evidence type="ECO:0000256" key="1">
    <source>
        <dbReference type="SAM" id="MobiDB-lite"/>
    </source>
</evidence>
<sequence length="111" mass="12997">QPDNNEYVDLDMFFMRCLKKLKRKSYLLPAPLLSSIRGDEISHPSKLNPLPPPKKRGEEKDEPQKKMTQKRRLILMKNIKPPHLKRQMTIDESLKKHIAANPIFSIKIIDV</sequence>
<feature type="non-terminal residue" evidence="2">
    <location>
        <position position="1"/>
    </location>
</feature>
<accession>A0A8S0VP46</accession>
<dbReference type="Gramene" id="OE9A073067T1">
    <property type="protein sequence ID" value="OE9A073067C1"/>
    <property type="gene ID" value="OE9A073067"/>
</dbReference>
<feature type="compositionally biased region" description="Basic and acidic residues" evidence="1">
    <location>
        <begin position="55"/>
        <end position="65"/>
    </location>
</feature>
<evidence type="ECO:0000313" key="3">
    <source>
        <dbReference type="Proteomes" id="UP000594638"/>
    </source>
</evidence>